<dbReference type="SUPFAM" id="SSF101386">
    <property type="entry name" value="all-alpha NTP pyrophosphatases"/>
    <property type="match status" value="1"/>
</dbReference>
<dbReference type="Gene3D" id="1.10.287.1080">
    <property type="entry name" value="MazG-like"/>
    <property type="match status" value="1"/>
</dbReference>
<dbReference type="PANTHER" id="PTHR42692:SF1">
    <property type="entry name" value="NUCLEOTIDE PYROPHOSPHOHYDROLASE"/>
    <property type="match status" value="1"/>
</dbReference>
<sequence length="110" mass="12764">MENKDMTLNEMSQIVDKYIGQFEEGYFSPLALLASLSEEVGELAKEINHFYGEKPKRKGEDENTVGMELADCLFILLCFANALDIDLNQAFIKMMDKFNIRDKDRWTKKE</sequence>
<dbReference type="OrthoDB" id="9807397at2"/>
<dbReference type="Pfam" id="PF03819">
    <property type="entry name" value="MazG"/>
    <property type="match status" value="1"/>
</dbReference>
<dbReference type="InterPro" id="IPR004518">
    <property type="entry name" value="MazG-like_dom"/>
</dbReference>
<dbReference type="InterPro" id="IPR012359">
    <property type="entry name" value="MazG-related_YpjD"/>
</dbReference>
<dbReference type="PANTHER" id="PTHR42692">
    <property type="entry name" value="NUCLEOTIDE PYROPHOSPHOHYDROLASE"/>
    <property type="match status" value="1"/>
</dbReference>
<dbReference type="Proteomes" id="UP000295504">
    <property type="component" value="Unassembled WGS sequence"/>
</dbReference>
<evidence type="ECO:0000313" key="2">
    <source>
        <dbReference type="EMBL" id="TCP99689.1"/>
    </source>
</evidence>
<name>A0A4R2T8Y3_9FIRM</name>
<evidence type="ECO:0000313" key="3">
    <source>
        <dbReference type="Proteomes" id="UP000295504"/>
    </source>
</evidence>
<comment type="caution">
    <text evidence="2">The sequence shown here is derived from an EMBL/GenBank/DDBJ whole genome shotgun (WGS) entry which is preliminary data.</text>
</comment>
<protein>
    <submittedName>
        <fullName evidence="2">NTP pyrophosphatase (Non-canonical NTP hydrolase)</fullName>
    </submittedName>
</protein>
<dbReference type="EMBL" id="SLYC01000035">
    <property type="protein sequence ID" value="TCP99689.1"/>
    <property type="molecule type" value="Genomic_DNA"/>
</dbReference>
<dbReference type="RefSeq" id="WP_132849191.1">
    <property type="nucleotide sequence ID" value="NZ_CP058648.1"/>
</dbReference>
<keyword evidence="2" id="KW-0378">Hydrolase</keyword>
<dbReference type="CDD" id="cd11531">
    <property type="entry name" value="NTP-PPase_BsYpjD"/>
    <property type="match status" value="1"/>
</dbReference>
<gene>
    <name evidence="2" type="ORF">EDD79_103524</name>
</gene>
<reference evidence="2 3" key="1">
    <citation type="submission" date="2019-03" db="EMBL/GenBank/DDBJ databases">
        <title>Genomic Encyclopedia of Type Strains, Phase IV (KMG-IV): sequencing the most valuable type-strain genomes for metagenomic binning, comparative biology and taxonomic classification.</title>
        <authorList>
            <person name="Goeker M."/>
        </authorList>
    </citation>
    <scope>NUCLEOTIDE SEQUENCE [LARGE SCALE GENOMIC DNA]</scope>
    <source>
        <strain evidence="2 3">DSM 100013</strain>
    </source>
</reference>
<evidence type="ECO:0000259" key="1">
    <source>
        <dbReference type="Pfam" id="PF03819"/>
    </source>
</evidence>
<accession>A0A4R2T8Y3</accession>
<dbReference type="InterPro" id="IPR047046">
    <property type="entry name" value="YpjD/YvdC"/>
</dbReference>
<keyword evidence="3" id="KW-1185">Reference proteome</keyword>
<dbReference type="AlphaFoldDB" id="A0A4R2T8Y3"/>
<dbReference type="PIRSF" id="PIRSF029904">
    <property type="entry name" value="UCP029904_pph"/>
    <property type="match status" value="1"/>
</dbReference>
<organism evidence="2 3">
    <name type="scientific">Serpentinicella alkaliphila</name>
    <dbReference type="NCBI Taxonomy" id="1734049"/>
    <lineage>
        <taxon>Bacteria</taxon>
        <taxon>Bacillati</taxon>
        <taxon>Bacillota</taxon>
        <taxon>Clostridia</taxon>
        <taxon>Peptostreptococcales</taxon>
        <taxon>Natronincolaceae</taxon>
        <taxon>Serpentinicella</taxon>
    </lineage>
</organism>
<proteinExistence type="predicted"/>
<dbReference type="GO" id="GO:0016787">
    <property type="term" value="F:hydrolase activity"/>
    <property type="evidence" value="ECO:0007669"/>
    <property type="project" value="UniProtKB-KW"/>
</dbReference>
<feature type="domain" description="NTP pyrophosphohydrolase MazG-like" evidence="1">
    <location>
        <begin position="27"/>
        <end position="106"/>
    </location>
</feature>